<sequence>MHRSDMHYYDYSWTTVPGDNSLMTKLDATRFSRREGYEVLTLINSFLAKGGGDLPLKSQQIIEWMLHERLPSSIQGREQVKAWVIENFSMMKSSYPF</sequence>
<dbReference type="AlphaFoldDB" id="A0A8K0V4T7"/>
<dbReference type="Proteomes" id="UP000659047">
    <property type="component" value="Unassembled WGS sequence"/>
</dbReference>
<comment type="caution">
    <text evidence="1">The sequence shown here is derived from an EMBL/GenBank/DDBJ whole genome shotgun (WGS) entry which is preliminary data.</text>
</comment>
<gene>
    <name evidence="1" type="ORF">JJB97_15970</name>
</gene>
<evidence type="ECO:0000313" key="2">
    <source>
        <dbReference type="Proteomes" id="UP000659047"/>
    </source>
</evidence>
<evidence type="ECO:0000313" key="1">
    <source>
        <dbReference type="EMBL" id="MBK4716801.1"/>
    </source>
</evidence>
<reference evidence="1" key="1">
    <citation type="submission" date="2021-01" db="EMBL/GenBank/DDBJ databases">
        <title>Intestinitalea alba gen. nov., sp. nov., a novel genus of the family Enterobacteriaceae, isolated from the gut of the plastic-eating mealworm Tenebrio molitor L.</title>
        <authorList>
            <person name="Yang Y."/>
        </authorList>
    </citation>
    <scope>NUCLEOTIDE SEQUENCE</scope>
    <source>
        <strain evidence="1">BIT-L3</strain>
    </source>
</reference>
<proteinExistence type="predicted"/>
<keyword evidence="2" id="KW-1185">Reference proteome</keyword>
<name>A0A8K0V4T7_9ENTR</name>
<accession>A0A8K0V4T7</accession>
<organism evidence="1 2">
    <name type="scientific">Tenebrionibacter intestinalis</name>
    <dbReference type="NCBI Taxonomy" id="2799638"/>
    <lineage>
        <taxon>Bacteria</taxon>
        <taxon>Pseudomonadati</taxon>
        <taxon>Pseudomonadota</taxon>
        <taxon>Gammaproteobacteria</taxon>
        <taxon>Enterobacterales</taxon>
        <taxon>Enterobacteriaceae</taxon>
        <taxon>Tenebrionibacter/Tenebrionicola group</taxon>
        <taxon>Tenebrionibacter</taxon>
    </lineage>
</organism>
<protein>
    <submittedName>
        <fullName evidence="1">Uncharacterized protein</fullName>
    </submittedName>
</protein>
<dbReference type="RefSeq" id="WP_238715073.1">
    <property type="nucleotide sequence ID" value="NZ_JAEPBH010000054.1"/>
</dbReference>
<dbReference type="EMBL" id="JAEPBH010000054">
    <property type="protein sequence ID" value="MBK4716801.1"/>
    <property type="molecule type" value="Genomic_DNA"/>
</dbReference>